<dbReference type="SMART" id="SM00666">
    <property type="entry name" value="PB1"/>
    <property type="match status" value="1"/>
</dbReference>
<accession>A0A5C3QGS8</accession>
<dbReference type="Proteomes" id="UP000305067">
    <property type="component" value="Unassembled WGS sequence"/>
</dbReference>
<sequence length="925" mass="100108">MATTNFKLTKDKVTRRFSFPLRPPWDALSAKIQSVYDIPAGRVAVSYTDSDGDVVTLSTNEELQDYYAAGLTLAHQLIRFDVVDLGALRETTSPTSTVRAIPTMGAGQPNPNDPSSQWNDEEFFDVGTEWPHYPDPRTFSGLFEGPQPPAHQSTPSELSHGFLETLKSDVSHVSKAFDSEVESDNESDIVDLSGMSPGLDKGKGRADMRPTVEEVPDEEFSSDRSILCADAPQKIPIHVMDVHDHRSSKAYSERAPSVSVKAPTEKAMSEKSFSDRAYSEQAFYEQAYSDRTPTERPPTEKAPSFIADGFQPSCSSTPHMSILSVDRPVLEAPPAAEPVPDPPLAPLPTDDRARALSPTFTTDIASLLNDLKNAFGSHPELSEGLRNILSHAGNGSYWAAHREAVSRAAASVSGESRRSTEDLRRQAEEEASRRVAEALGGLVRSFTTMTAGMRGDQVHPTSAPRENPRETEAWDRFDDGGSPRDSLWGSFRQTDRRGGAGGGSVKRTSWGLPHYGPTQQFDWGRPLNLSSRYWGPESDTGNPFDDSAPRGPSRRRSLLGFPPQASSSPMGRSGPPGPPGPFPPPPPPPGPPGSFPPPPPPPGPPGPFPPPPPPPPHHRMHGHGHPHQRDHDRHSRRFASDPMPPPGADFPPPHHRHEAPRHDGLFMPLLTANPTPQELRERVEIAKQAYQMEKARYRKDREERKRDRRIQDETPQPPPAALPATSPPAVNPPPVAAPPPVSPSPPMPIVTAASSPQVASAARGSFPPLEVVNISKQSSDKPSPLRPSPPPKADKPSAQAPNPILKRVSVSAQAEAGPSGAAKQGLNGRQRSLHRITKKLADMGFDQSNYAALPQKIESQVGPKTPACKDDEDNVVTSVLEELLAMSPRSGAHAATTPMRSRSPRRYSKAGSGSTSSTSVPGAWD</sequence>
<dbReference type="Pfam" id="PF00564">
    <property type="entry name" value="PB1"/>
    <property type="match status" value="1"/>
</dbReference>
<name>A0A5C3QGS8_9AGAR</name>
<keyword evidence="4" id="KW-1185">Reference proteome</keyword>
<dbReference type="Gene3D" id="3.10.20.90">
    <property type="entry name" value="Phosphatidylinositol 3-kinase Catalytic Subunit, Chain A, domain 1"/>
    <property type="match status" value="1"/>
</dbReference>
<feature type="region of interest" description="Disordered" evidence="1">
    <location>
        <begin position="448"/>
        <end position="832"/>
    </location>
</feature>
<evidence type="ECO:0000259" key="2">
    <source>
        <dbReference type="SMART" id="SM00666"/>
    </source>
</evidence>
<gene>
    <name evidence="3" type="ORF">BDV98DRAFT_605858</name>
</gene>
<protein>
    <recommendedName>
        <fullName evidence="2">PB1 domain-containing protein</fullName>
    </recommendedName>
</protein>
<feature type="compositionally biased region" description="Pro residues" evidence="1">
    <location>
        <begin position="715"/>
        <end position="748"/>
    </location>
</feature>
<feature type="compositionally biased region" description="Acidic residues" evidence="1">
    <location>
        <begin position="179"/>
        <end position="189"/>
    </location>
</feature>
<feature type="domain" description="PB1" evidence="2">
    <location>
        <begin position="3"/>
        <end position="81"/>
    </location>
</feature>
<feature type="compositionally biased region" description="Basic and acidic residues" evidence="1">
    <location>
        <begin position="693"/>
        <end position="712"/>
    </location>
</feature>
<evidence type="ECO:0000313" key="3">
    <source>
        <dbReference type="EMBL" id="TFK99690.1"/>
    </source>
</evidence>
<evidence type="ECO:0000313" key="4">
    <source>
        <dbReference type="Proteomes" id="UP000305067"/>
    </source>
</evidence>
<feature type="region of interest" description="Disordered" evidence="1">
    <location>
        <begin position="886"/>
        <end position="925"/>
    </location>
</feature>
<feature type="compositionally biased region" description="Basic and acidic residues" evidence="1">
    <location>
        <begin position="466"/>
        <end position="482"/>
    </location>
</feature>
<evidence type="ECO:0000256" key="1">
    <source>
        <dbReference type="SAM" id="MobiDB-lite"/>
    </source>
</evidence>
<feature type="compositionally biased region" description="Basic residues" evidence="1">
    <location>
        <begin position="616"/>
        <end position="626"/>
    </location>
</feature>
<reference evidence="3 4" key="1">
    <citation type="journal article" date="2019" name="Nat. Ecol. Evol.">
        <title>Megaphylogeny resolves global patterns of mushroom evolution.</title>
        <authorList>
            <person name="Varga T."/>
            <person name="Krizsan K."/>
            <person name="Foldi C."/>
            <person name="Dima B."/>
            <person name="Sanchez-Garcia M."/>
            <person name="Sanchez-Ramirez S."/>
            <person name="Szollosi G.J."/>
            <person name="Szarkandi J.G."/>
            <person name="Papp V."/>
            <person name="Albert L."/>
            <person name="Andreopoulos W."/>
            <person name="Angelini C."/>
            <person name="Antonin V."/>
            <person name="Barry K.W."/>
            <person name="Bougher N.L."/>
            <person name="Buchanan P."/>
            <person name="Buyck B."/>
            <person name="Bense V."/>
            <person name="Catcheside P."/>
            <person name="Chovatia M."/>
            <person name="Cooper J."/>
            <person name="Damon W."/>
            <person name="Desjardin D."/>
            <person name="Finy P."/>
            <person name="Geml J."/>
            <person name="Haridas S."/>
            <person name="Hughes K."/>
            <person name="Justo A."/>
            <person name="Karasinski D."/>
            <person name="Kautmanova I."/>
            <person name="Kiss B."/>
            <person name="Kocsube S."/>
            <person name="Kotiranta H."/>
            <person name="LaButti K.M."/>
            <person name="Lechner B.E."/>
            <person name="Liimatainen K."/>
            <person name="Lipzen A."/>
            <person name="Lukacs Z."/>
            <person name="Mihaltcheva S."/>
            <person name="Morgado L.N."/>
            <person name="Niskanen T."/>
            <person name="Noordeloos M.E."/>
            <person name="Ohm R.A."/>
            <person name="Ortiz-Santana B."/>
            <person name="Ovrebo C."/>
            <person name="Racz N."/>
            <person name="Riley R."/>
            <person name="Savchenko A."/>
            <person name="Shiryaev A."/>
            <person name="Soop K."/>
            <person name="Spirin V."/>
            <person name="Szebenyi C."/>
            <person name="Tomsovsky M."/>
            <person name="Tulloss R.E."/>
            <person name="Uehling J."/>
            <person name="Grigoriev I.V."/>
            <person name="Vagvolgyi C."/>
            <person name="Papp T."/>
            <person name="Martin F.M."/>
            <person name="Miettinen O."/>
            <person name="Hibbett D.S."/>
            <person name="Nagy L.G."/>
        </authorList>
    </citation>
    <scope>NUCLEOTIDE SEQUENCE [LARGE SCALE GENOMIC DNA]</scope>
    <source>
        <strain evidence="3 4">CBS 309.79</strain>
    </source>
</reference>
<feature type="region of interest" description="Disordered" evidence="1">
    <location>
        <begin position="408"/>
        <end position="432"/>
    </location>
</feature>
<dbReference type="OrthoDB" id="661148at2759"/>
<proteinExistence type="predicted"/>
<dbReference type="EMBL" id="ML178832">
    <property type="protein sequence ID" value="TFK99690.1"/>
    <property type="molecule type" value="Genomic_DNA"/>
</dbReference>
<feature type="compositionally biased region" description="Basic and acidic residues" evidence="1">
    <location>
        <begin position="415"/>
        <end position="432"/>
    </location>
</feature>
<dbReference type="InterPro" id="IPR000270">
    <property type="entry name" value="PB1_dom"/>
</dbReference>
<feature type="compositionally biased region" description="Pro residues" evidence="1">
    <location>
        <begin position="642"/>
        <end position="651"/>
    </location>
</feature>
<dbReference type="AlphaFoldDB" id="A0A5C3QGS8"/>
<dbReference type="STRING" id="1884261.A0A5C3QGS8"/>
<organism evidence="3 4">
    <name type="scientific">Pterulicium gracile</name>
    <dbReference type="NCBI Taxonomy" id="1884261"/>
    <lineage>
        <taxon>Eukaryota</taxon>
        <taxon>Fungi</taxon>
        <taxon>Dikarya</taxon>
        <taxon>Basidiomycota</taxon>
        <taxon>Agaricomycotina</taxon>
        <taxon>Agaricomycetes</taxon>
        <taxon>Agaricomycetidae</taxon>
        <taxon>Agaricales</taxon>
        <taxon>Pleurotineae</taxon>
        <taxon>Pterulaceae</taxon>
        <taxon>Pterulicium</taxon>
    </lineage>
</organism>
<feature type="region of interest" description="Disordered" evidence="1">
    <location>
        <begin position="179"/>
        <end position="207"/>
    </location>
</feature>
<dbReference type="SUPFAM" id="SSF54277">
    <property type="entry name" value="CAD &amp; PB1 domains"/>
    <property type="match status" value="1"/>
</dbReference>
<feature type="compositionally biased region" description="Pro residues" evidence="1">
    <location>
        <begin position="575"/>
        <end position="615"/>
    </location>
</feature>